<gene>
    <name evidence="4" type="ORF">BIW11_11039</name>
</gene>
<evidence type="ECO:0000313" key="4">
    <source>
        <dbReference type="EMBL" id="OQR71375.1"/>
    </source>
</evidence>
<dbReference type="InterPro" id="IPR007513">
    <property type="entry name" value="SERF-like_N"/>
</dbReference>
<feature type="region of interest" description="Disordered" evidence="2">
    <location>
        <begin position="1"/>
        <end position="47"/>
    </location>
</feature>
<dbReference type="AlphaFoldDB" id="A0A1V9XCU4"/>
<name>A0A1V9XCU4_9ACAR</name>
<accession>A0A1V9XCU4</accession>
<evidence type="ECO:0000259" key="3">
    <source>
        <dbReference type="Pfam" id="PF04419"/>
    </source>
</evidence>
<dbReference type="STRING" id="418985.A0A1V9XCU4"/>
<evidence type="ECO:0000256" key="1">
    <source>
        <dbReference type="ARBA" id="ARBA00007309"/>
    </source>
</evidence>
<dbReference type="PANTHER" id="PTHR13596">
    <property type="entry name" value="SMALL EDRK-RICH FACTOR 1"/>
    <property type="match status" value="1"/>
</dbReference>
<dbReference type="OrthoDB" id="18018at2759"/>
<dbReference type="Proteomes" id="UP000192247">
    <property type="component" value="Unassembled WGS sequence"/>
</dbReference>
<comment type="caution">
    <text evidence="4">The sequence shown here is derived from an EMBL/GenBank/DDBJ whole genome shotgun (WGS) entry which is preliminary data.</text>
</comment>
<dbReference type="EMBL" id="MNPL01014734">
    <property type="protein sequence ID" value="OQR71375.1"/>
    <property type="molecule type" value="Genomic_DNA"/>
</dbReference>
<dbReference type="InterPro" id="IPR040211">
    <property type="entry name" value="SERF1/2-like"/>
</dbReference>
<dbReference type="FunCoup" id="A0A1V9XCU4">
    <property type="interactions" value="453"/>
</dbReference>
<evidence type="ECO:0000313" key="5">
    <source>
        <dbReference type="Proteomes" id="UP000192247"/>
    </source>
</evidence>
<sequence>MARGNQRHLAREKNQKKQQELAKKKCAGEQGANKGMTLEERRQRDAEQMRLKQLRAEQRLREAGNK</sequence>
<feature type="compositionally biased region" description="Basic and acidic residues" evidence="2">
    <location>
        <begin position="37"/>
        <end position="47"/>
    </location>
</feature>
<protein>
    <submittedName>
        <fullName evidence="4">Putative SERF protein-like</fullName>
    </submittedName>
</protein>
<feature type="compositionally biased region" description="Basic and acidic residues" evidence="2">
    <location>
        <begin position="9"/>
        <end position="27"/>
    </location>
</feature>
<organism evidence="4 5">
    <name type="scientific">Tropilaelaps mercedesae</name>
    <dbReference type="NCBI Taxonomy" id="418985"/>
    <lineage>
        <taxon>Eukaryota</taxon>
        <taxon>Metazoa</taxon>
        <taxon>Ecdysozoa</taxon>
        <taxon>Arthropoda</taxon>
        <taxon>Chelicerata</taxon>
        <taxon>Arachnida</taxon>
        <taxon>Acari</taxon>
        <taxon>Parasitiformes</taxon>
        <taxon>Mesostigmata</taxon>
        <taxon>Gamasina</taxon>
        <taxon>Dermanyssoidea</taxon>
        <taxon>Laelapidae</taxon>
        <taxon>Tropilaelaps</taxon>
    </lineage>
</organism>
<comment type="similarity">
    <text evidence="1">Belongs to the SERF family.</text>
</comment>
<dbReference type="Pfam" id="PF04419">
    <property type="entry name" value="SERF-like_N"/>
    <property type="match status" value="1"/>
</dbReference>
<keyword evidence="5" id="KW-1185">Reference proteome</keyword>
<dbReference type="PANTHER" id="PTHR13596:SF0">
    <property type="entry name" value="SI:CH211-39K3.2-RELATED"/>
    <property type="match status" value="1"/>
</dbReference>
<feature type="domain" description="Small EDRK-rich factor-like N-terminal" evidence="3">
    <location>
        <begin position="1"/>
        <end position="42"/>
    </location>
</feature>
<dbReference type="InParanoid" id="A0A1V9XCU4"/>
<reference evidence="4 5" key="1">
    <citation type="journal article" date="2017" name="Gigascience">
        <title>Draft genome of the honey bee ectoparasitic mite, Tropilaelaps mercedesae, is shaped by the parasitic life history.</title>
        <authorList>
            <person name="Dong X."/>
            <person name="Armstrong S.D."/>
            <person name="Xia D."/>
            <person name="Makepeace B.L."/>
            <person name="Darby A.C."/>
            <person name="Kadowaki T."/>
        </authorList>
    </citation>
    <scope>NUCLEOTIDE SEQUENCE [LARGE SCALE GENOMIC DNA]</scope>
    <source>
        <strain evidence="4">Wuxi-XJTLU</strain>
    </source>
</reference>
<evidence type="ECO:0000256" key="2">
    <source>
        <dbReference type="SAM" id="MobiDB-lite"/>
    </source>
</evidence>
<proteinExistence type="inferred from homology"/>
<dbReference type="GO" id="GO:0005829">
    <property type="term" value="C:cytosol"/>
    <property type="evidence" value="ECO:0007669"/>
    <property type="project" value="TreeGrafter"/>
</dbReference>